<proteinExistence type="predicted"/>
<accession>A0AAV4QM09</accession>
<protein>
    <submittedName>
        <fullName evidence="1">Uncharacterized protein</fullName>
    </submittedName>
</protein>
<keyword evidence="2" id="KW-1185">Reference proteome</keyword>
<name>A0AAV4QM09_CAEEX</name>
<dbReference type="AlphaFoldDB" id="A0AAV4QM09"/>
<sequence length="98" mass="11126">MSCTVDNCEHPFTVHGQMNPIAYSVRPPCEPSDILKSHLFNAQFLVTATTCERVTSPPFPFHTKFIGFFIPLRWSNTTLFDKSCNCKIHQLRESPPGL</sequence>
<dbReference type="Proteomes" id="UP001054945">
    <property type="component" value="Unassembled WGS sequence"/>
</dbReference>
<dbReference type="EMBL" id="BPLR01006352">
    <property type="protein sequence ID" value="GIY09272.1"/>
    <property type="molecule type" value="Genomic_DNA"/>
</dbReference>
<evidence type="ECO:0000313" key="1">
    <source>
        <dbReference type="EMBL" id="GIY09272.1"/>
    </source>
</evidence>
<reference evidence="1 2" key="1">
    <citation type="submission" date="2021-06" db="EMBL/GenBank/DDBJ databases">
        <title>Caerostris extrusa draft genome.</title>
        <authorList>
            <person name="Kono N."/>
            <person name="Arakawa K."/>
        </authorList>
    </citation>
    <scope>NUCLEOTIDE SEQUENCE [LARGE SCALE GENOMIC DNA]</scope>
</reference>
<gene>
    <name evidence="1" type="ORF">CEXT_140971</name>
</gene>
<organism evidence="1 2">
    <name type="scientific">Caerostris extrusa</name>
    <name type="common">Bark spider</name>
    <name type="synonym">Caerostris bankana</name>
    <dbReference type="NCBI Taxonomy" id="172846"/>
    <lineage>
        <taxon>Eukaryota</taxon>
        <taxon>Metazoa</taxon>
        <taxon>Ecdysozoa</taxon>
        <taxon>Arthropoda</taxon>
        <taxon>Chelicerata</taxon>
        <taxon>Arachnida</taxon>
        <taxon>Araneae</taxon>
        <taxon>Araneomorphae</taxon>
        <taxon>Entelegynae</taxon>
        <taxon>Araneoidea</taxon>
        <taxon>Araneidae</taxon>
        <taxon>Caerostris</taxon>
    </lineage>
</organism>
<comment type="caution">
    <text evidence="1">The sequence shown here is derived from an EMBL/GenBank/DDBJ whole genome shotgun (WGS) entry which is preliminary data.</text>
</comment>
<evidence type="ECO:0000313" key="2">
    <source>
        <dbReference type="Proteomes" id="UP001054945"/>
    </source>
</evidence>